<comment type="caution">
    <text evidence="1">The sequence shown here is derived from an EMBL/GenBank/DDBJ whole genome shotgun (WGS) entry which is preliminary data.</text>
</comment>
<name>A0A0V1LW01_9BILA</name>
<gene>
    <name evidence="1" type="ORF">T10_6772</name>
</gene>
<proteinExistence type="predicted"/>
<sequence length="32" mass="3466">MSKHGKLDGVLYKNGLPEVLNTASPNFNAVHN</sequence>
<dbReference type="Proteomes" id="UP000054843">
    <property type="component" value="Unassembled WGS sequence"/>
</dbReference>
<dbReference type="EMBL" id="JYDO01002141">
    <property type="protein sequence ID" value="KRZ63689.1"/>
    <property type="molecule type" value="Genomic_DNA"/>
</dbReference>
<keyword evidence="2" id="KW-1185">Reference proteome</keyword>
<dbReference type="AlphaFoldDB" id="A0A0V1LW01"/>
<accession>A0A0V1LW01</accession>
<reference evidence="1 2" key="1">
    <citation type="submission" date="2015-01" db="EMBL/GenBank/DDBJ databases">
        <title>Evolution of Trichinella species and genotypes.</title>
        <authorList>
            <person name="Korhonen P.K."/>
            <person name="Edoardo P."/>
            <person name="Giuseppe L.R."/>
            <person name="Gasser R.B."/>
        </authorList>
    </citation>
    <scope>NUCLEOTIDE SEQUENCE [LARGE SCALE GENOMIC DNA]</scope>
    <source>
        <strain evidence="1">ISS1980</strain>
    </source>
</reference>
<evidence type="ECO:0000313" key="1">
    <source>
        <dbReference type="EMBL" id="KRZ63689.1"/>
    </source>
</evidence>
<organism evidence="1 2">
    <name type="scientific">Trichinella papuae</name>
    <dbReference type="NCBI Taxonomy" id="268474"/>
    <lineage>
        <taxon>Eukaryota</taxon>
        <taxon>Metazoa</taxon>
        <taxon>Ecdysozoa</taxon>
        <taxon>Nematoda</taxon>
        <taxon>Enoplea</taxon>
        <taxon>Dorylaimia</taxon>
        <taxon>Trichinellida</taxon>
        <taxon>Trichinellidae</taxon>
        <taxon>Trichinella</taxon>
    </lineage>
</organism>
<protein>
    <submittedName>
        <fullName evidence="1">Uncharacterized protein</fullName>
    </submittedName>
</protein>
<evidence type="ECO:0000313" key="2">
    <source>
        <dbReference type="Proteomes" id="UP000054843"/>
    </source>
</evidence>